<reference evidence="2 3" key="1">
    <citation type="submission" date="2023-05" db="EMBL/GenBank/DDBJ databases">
        <title>B98-5 Cell Line De Novo Hybrid Assembly: An Optical Mapping Approach.</title>
        <authorList>
            <person name="Kananen K."/>
            <person name="Auerbach J.A."/>
            <person name="Kautto E."/>
            <person name="Blachly J.S."/>
        </authorList>
    </citation>
    <scope>NUCLEOTIDE SEQUENCE [LARGE SCALE GENOMIC DNA]</scope>
    <source>
        <strain evidence="2">B95-8</strain>
        <tissue evidence="2">Cell line</tissue>
    </source>
</reference>
<comment type="caution">
    <text evidence="2">The sequence shown here is derived from an EMBL/GenBank/DDBJ whole genome shotgun (WGS) entry which is preliminary data.</text>
</comment>
<evidence type="ECO:0000256" key="1">
    <source>
        <dbReference type="SAM" id="MobiDB-lite"/>
    </source>
</evidence>
<proteinExistence type="predicted"/>
<dbReference type="Proteomes" id="UP001266305">
    <property type="component" value="Unassembled WGS sequence"/>
</dbReference>
<gene>
    <name evidence="2" type="ORF">P7K49_028636</name>
</gene>
<feature type="region of interest" description="Disordered" evidence="1">
    <location>
        <begin position="1"/>
        <end position="49"/>
    </location>
</feature>
<evidence type="ECO:0000313" key="3">
    <source>
        <dbReference type="Proteomes" id="UP001266305"/>
    </source>
</evidence>
<keyword evidence="3" id="KW-1185">Reference proteome</keyword>
<sequence length="162" mass="17425">MEEVPGLPSPAAVSDDRSPWEPGAAPHKAVISRPTLQSSDGGPGSQGGLELWVETQAAQSHAQHGDFLEGILELEGLVLPRMPSFVLSSSVFPSSSLPLTLSHLPPSRCLPGSQADNPSFPNPRRRLRLQDLADRVVDASEDEHELNQLLNEALLERESAQV</sequence>
<dbReference type="EMBL" id="JASSZA010000015">
    <property type="protein sequence ID" value="KAK2092108.1"/>
    <property type="molecule type" value="Genomic_DNA"/>
</dbReference>
<name>A0ABQ9U641_SAGOE</name>
<protein>
    <submittedName>
        <fullName evidence="2">Uncharacterized protein</fullName>
    </submittedName>
</protein>
<accession>A0ABQ9U641</accession>
<organism evidence="2 3">
    <name type="scientific">Saguinus oedipus</name>
    <name type="common">Cotton-top tamarin</name>
    <name type="synonym">Oedipomidas oedipus</name>
    <dbReference type="NCBI Taxonomy" id="9490"/>
    <lineage>
        <taxon>Eukaryota</taxon>
        <taxon>Metazoa</taxon>
        <taxon>Chordata</taxon>
        <taxon>Craniata</taxon>
        <taxon>Vertebrata</taxon>
        <taxon>Euteleostomi</taxon>
        <taxon>Mammalia</taxon>
        <taxon>Eutheria</taxon>
        <taxon>Euarchontoglires</taxon>
        <taxon>Primates</taxon>
        <taxon>Haplorrhini</taxon>
        <taxon>Platyrrhini</taxon>
        <taxon>Cebidae</taxon>
        <taxon>Callitrichinae</taxon>
        <taxon>Saguinus</taxon>
    </lineage>
</organism>
<evidence type="ECO:0000313" key="2">
    <source>
        <dbReference type="EMBL" id="KAK2092108.1"/>
    </source>
</evidence>